<proteinExistence type="inferred from homology"/>
<reference evidence="4 5" key="1">
    <citation type="submission" date="2021-02" db="EMBL/GenBank/DDBJ databases">
        <title>Variation within the Batrachochytrium salamandrivorans European outbreak.</title>
        <authorList>
            <person name="Kelly M."/>
            <person name="Pasmans F."/>
            <person name="Shea T.P."/>
            <person name="Munoz J.F."/>
            <person name="Carranza S."/>
            <person name="Cuomo C.A."/>
            <person name="Martel A."/>
        </authorList>
    </citation>
    <scope>NUCLEOTIDE SEQUENCE [LARGE SCALE GENOMIC DNA]</scope>
    <source>
        <strain evidence="4 5">AMFP18/2</strain>
    </source>
</reference>
<sequence>MLLYRDVISGDEMVSDAFDMNEIDGIIYEIDAKLITIKPGADIDIGANASAEEATEELEDGAVQVINVVYSFNLQSTSFDKKSYMTYIKGYMKAVKKHLEANSPERAAAFEKSVTPFVKKILENFKDYEFYVGESMNPEGCVALLNYREDGVTPYFTLFKDGLKTEKLSGASNT</sequence>
<dbReference type="Pfam" id="PF00838">
    <property type="entry name" value="TCTP"/>
    <property type="match status" value="1"/>
</dbReference>
<dbReference type="InterPro" id="IPR011057">
    <property type="entry name" value="Mss4-like_sf"/>
</dbReference>
<dbReference type="InterPro" id="IPR011323">
    <property type="entry name" value="Mss4/transl-control_tumour"/>
</dbReference>
<dbReference type="PROSITE" id="PS51797">
    <property type="entry name" value="TCTP_3"/>
    <property type="match status" value="1"/>
</dbReference>
<name>A0ABQ8FNY0_9FUNG</name>
<accession>A0ABQ8FNY0</accession>
<evidence type="ECO:0000313" key="5">
    <source>
        <dbReference type="Proteomes" id="UP001648503"/>
    </source>
</evidence>
<evidence type="ECO:0000256" key="1">
    <source>
        <dbReference type="ARBA" id="ARBA00014759"/>
    </source>
</evidence>
<dbReference type="EMBL" id="JAFCIX010000016">
    <property type="protein sequence ID" value="KAH6601223.1"/>
    <property type="molecule type" value="Genomic_DNA"/>
</dbReference>
<comment type="caution">
    <text evidence="4">The sequence shown here is derived from an EMBL/GenBank/DDBJ whole genome shotgun (WGS) entry which is preliminary data.</text>
</comment>
<gene>
    <name evidence="4" type="ORF">BASA50_001749</name>
</gene>
<feature type="domain" description="TCTP" evidence="3">
    <location>
        <begin position="1"/>
        <end position="168"/>
    </location>
</feature>
<comment type="similarity">
    <text evidence="2">Belongs to the TCTP family.</text>
</comment>
<dbReference type="PANTHER" id="PTHR11991:SF0">
    <property type="entry name" value="TRANSLATIONALLY-CONTROLLED TUMOR PROTEIN"/>
    <property type="match status" value="1"/>
</dbReference>
<keyword evidence="5" id="KW-1185">Reference proteome</keyword>
<dbReference type="PANTHER" id="PTHR11991">
    <property type="entry name" value="TRANSLATIONALLY CONTROLLED TUMOR PROTEIN-RELATED"/>
    <property type="match status" value="1"/>
</dbReference>
<dbReference type="SUPFAM" id="SSF51316">
    <property type="entry name" value="Mss4-like"/>
    <property type="match status" value="1"/>
</dbReference>
<dbReference type="Gene3D" id="2.170.150.10">
    <property type="entry name" value="Metal Binding Protein, Guanine Nucleotide Exchange Factor, Chain A"/>
    <property type="match status" value="1"/>
</dbReference>
<organism evidence="4 5">
    <name type="scientific">Batrachochytrium salamandrivorans</name>
    <dbReference type="NCBI Taxonomy" id="1357716"/>
    <lineage>
        <taxon>Eukaryota</taxon>
        <taxon>Fungi</taxon>
        <taxon>Fungi incertae sedis</taxon>
        <taxon>Chytridiomycota</taxon>
        <taxon>Chytridiomycota incertae sedis</taxon>
        <taxon>Chytridiomycetes</taxon>
        <taxon>Rhizophydiales</taxon>
        <taxon>Rhizophydiales incertae sedis</taxon>
        <taxon>Batrachochytrium</taxon>
    </lineage>
</organism>
<dbReference type="PROSITE" id="PS01003">
    <property type="entry name" value="TCTP_2"/>
    <property type="match status" value="1"/>
</dbReference>
<evidence type="ECO:0000259" key="3">
    <source>
        <dbReference type="PROSITE" id="PS51797"/>
    </source>
</evidence>
<dbReference type="InterPro" id="IPR018105">
    <property type="entry name" value="Translational_control_tumour_p"/>
</dbReference>
<dbReference type="InterPro" id="IPR018103">
    <property type="entry name" value="Translation_control_tumour_CS"/>
</dbReference>
<dbReference type="InterPro" id="IPR034737">
    <property type="entry name" value="TCTP"/>
</dbReference>
<dbReference type="Proteomes" id="UP001648503">
    <property type="component" value="Unassembled WGS sequence"/>
</dbReference>
<protein>
    <recommendedName>
        <fullName evidence="1">Translationally-controlled tumor protein homolog</fullName>
    </recommendedName>
</protein>
<dbReference type="PRINTS" id="PR01653">
    <property type="entry name" value="TCTPROTEIN"/>
</dbReference>
<evidence type="ECO:0000313" key="4">
    <source>
        <dbReference type="EMBL" id="KAH6601223.1"/>
    </source>
</evidence>
<evidence type="ECO:0000256" key="2">
    <source>
        <dbReference type="PROSITE-ProRule" id="PRU01133"/>
    </source>
</evidence>